<reference evidence="4" key="2">
    <citation type="journal article" date="2023" name="Plants (Basel)">
        <title>Annotation of the Turnera subulata (Passifloraceae) Draft Genome Reveals the S-Locus Evolved after the Divergence of Turneroideae from Passifloroideae in a Stepwise Manner.</title>
        <authorList>
            <person name="Henning P.M."/>
            <person name="Roalson E.H."/>
            <person name="Mir W."/>
            <person name="McCubbin A.G."/>
            <person name="Shore J.S."/>
        </authorList>
    </citation>
    <scope>NUCLEOTIDE SEQUENCE</scope>
    <source>
        <strain evidence="4">F60SS</strain>
    </source>
</reference>
<feature type="region of interest" description="Disordered" evidence="2">
    <location>
        <begin position="1"/>
        <end position="29"/>
    </location>
</feature>
<comment type="caution">
    <text evidence="4">The sequence shown here is derived from an EMBL/GenBank/DDBJ whole genome shotgun (WGS) entry which is preliminary data.</text>
</comment>
<dbReference type="InterPro" id="IPR001878">
    <property type="entry name" value="Znf_CCHC"/>
</dbReference>
<dbReference type="PANTHER" id="PTHR31286:SF99">
    <property type="entry name" value="DUF4283 DOMAIN-CONTAINING PROTEIN"/>
    <property type="match status" value="1"/>
</dbReference>
<dbReference type="SUPFAM" id="SSF56219">
    <property type="entry name" value="DNase I-like"/>
    <property type="match status" value="1"/>
</dbReference>
<protein>
    <recommendedName>
        <fullName evidence="3">CCHC-type domain-containing protein</fullName>
    </recommendedName>
</protein>
<organism evidence="4 5">
    <name type="scientific">Turnera subulata</name>
    <dbReference type="NCBI Taxonomy" id="218843"/>
    <lineage>
        <taxon>Eukaryota</taxon>
        <taxon>Viridiplantae</taxon>
        <taxon>Streptophyta</taxon>
        <taxon>Embryophyta</taxon>
        <taxon>Tracheophyta</taxon>
        <taxon>Spermatophyta</taxon>
        <taxon>Magnoliopsida</taxon>
        <taxon>eudicotyledons</taxon>
        <taxon>Gunneridae</taxon>
        <taxon>Pentapetalae</taxon>
        <taxon>rosids</taxon>
        <taxon>fabids</taxon>
        <taxon>Malpighiales</taxon>
        <taxon>Passifloraceae</taxon>
        <taxon>Turnera</taxon>
    </lineage>
</organism>
<accession>A0A9Q0F1R7</accession>
<dbReference type="Gene3D" id="3.60.10.10">
    <property type="entry name" value="Endonuclease/exonuclease/phosphatase"/>
    <property type="match status" value="1"/>
</dbReference>
<dbReference type="GO" id="GO:0008270">
    <property type="term" value="F:zinc ion binding"/>
    <property type="evidence" value="ECO:0007669"/>
    <property type="project" value="UniProtKB-KW"/>
</dbReference>
<evidence type="ECO:0000313" key="4">
    <source>
        <dbReference type="EMBL" id="KAJ4823413.1"/>
    </source>
</evidence>
<feature type="domain" description="CCHC-type" evidence="3">
    <location>
        <begin position="248"/>
        <end position="263"/>
    </location>
</feature>
<evidence type="ECO:0000256" key="1">
    <source>
        <dbReference type="PROSITE-ProRule" id="PRU00047"/>
    </source>
</evidence>
<feature type="compositionally biased region" description="Gly residues" evidence="2">
    <location>
        <begin position="1"/>
        <end position="11"/>
    </location>
</feature>
<evidence type="ECO:0000259" key="3">
    <source>
        <dbReference type="PROSITE" id="PS50158"/>
    </source>
</evidence>
<sequence length="726" mass="79503">MSDGSPLGGGPLPLPTASNPPASGEGDRAKSFRDTVIDGSAWDEPAIDTDFALDVRDVTVLLSPLGPIVKYSDSFRAKLYKNWDNTLIIKPWGRIIGYRALNSRLARLWQLSSGFKLTFLEHNYYMVKFHSTDYMKVLTGGLWMILGLYLSVERWRPNFNPNTHRVSSVVAWVCIPGVPAKHYHVGVLRMVGDQIGRTVRIDIPTQQADRAQFARIAIELDLTKALESRVNFEGVWYHIVYEDIPQFCFECGMAGHSLVSCPSRVPPQPMPSTTPSQNQQEAQASAPNAAVATAMSDGPREYGDVTSEPKYGSWMLVSRKQGPKKNMASEEERHGKQAAPGGSRFQVLADSSEDNGAGLASATTSVLNFSSKATSSGAQQNSAATRRNKGKALVAQQQSLSQVSKRPRQSEPTFAPVNHARPPVQASTSNVTSSDKVVTKQTVQTLQPEIQSVRPVTKQSSLPNAPANVPIYAPANLLPSKPSQALPSNPPTSTGQSMGMEIDFDCSSKGHDVLHDKRMQPVRAAKSVDAQVPIPETVQICNEPAADGAGSDKFARATRELVRNHRPALLALVETKVLFSQAQPILLQCGFDCFEVSEVDGRAGGVWLCWQQARINVTTLRVHKQFIHCMVAWHSGLTCYVTAVYASPHVALRQEFWRETQSFPTTFPGPWLIAGDFNSLLGPDEKLGGEPPIPATCRQFGEWIDDCQLLDLGFKGSPFTWERGNV</sequence>
<dbReference type="GO" id="GO:0003824">
    <property type="term" value="F:catalytic activity"/>
    <property type="evidence" value="ECO:0007669"/>
    <property type="project" value="InterPro"/>
</dbReference>
<dbReference type="InterPro" id="IPR040256">
    <property type="entry name" value="At4g02000-like"/>
</dbReference>
<dbReference type="Proteomes" id="UP001141552">
    <property type="component" value="Unassembled WGS sequence"/>
</dbReference>
<dbReference type="OrthoDB" id="1002431at2759"/>
<keyword evidence="1" id="KW-0479">Metal-binding</keyword>
<feature type="compositionally biased region" description="Low complexity" evidence="2">
    <location>
        <begin position="391"/>
        <end position="404"/>
    </location>
</feature>
<name>A0A9Q0F1R7_9ROSI</name>
<evidence type="ECO:0000313" key="5">
    <source>
        <dbReference type="Proteomes" id="UP001141552"/>
    </source>
</evidence>
<evidence type="ECO:0000256" key="2">
    <source>
        <dbReference type="SAM" id="MobiDB-lite"/>
    </source>
</evidence>
<dbReference type="InterPro" id="IPR025558">
    <property type="entry name" value="DUF4283"/>
</dbReference>
<keyword evidence="1" id="KW-0862">Zinc</keyword>
<keyword evidence="5" id="KW-1185">Reference proteome</keyword>
<dbReference type="InterPro" id="IPR005135">
    <property type="entry name" value="Endo/exonuclease/phosphatase"/>
</dbReference>
<gene>
    <name evidence="4" type="ORF">Tsubulata_042683</name>
</gene>
<feature type="region of interest" description="Disordered" evidence="2">
    <location>
        <begin position="374"/>
        <end position="442"/>
    </location>
</feature>
<feature type="compositionally biased region" description="Polar residues" evidence="2">
    <location>
        <begin position="425"/>
        <end position="442"/>
    </location>
</feature>
<dbReference type="Pfam" id="PF03372">
    <property type="entry name" value="Exo_endo_phos"/>
    <property type="match status" value="1"/>
</dbReference>
<reference evidence="4" key="1">
    <citation type="submission" date="2022-02" db="EMBL/GenBank/DDBJ databases">
        <authorList>
            <person name="Henning P.M."/>
            <person name="McCubbin A.G."/>
            <person name="Shore J.S."/>
        </authorList>
    </citation>
    <scope>NUCLEOTIDE SEQUENCE</scope>
    <source>
        <strain evidence="4">F60SS</strain>
        <tissue evidence="4">Leaves</tissue>
    </source>
</reference>
<proteinExistence type="predicted"/>
<dbReference type="InterPro" id="IPR036691">
    <property type="entry name" value="Endo/exonu/phosph_ase_sf"/>
</dbReference>
<feature type="compositionally biased region" description="Polar residues" evidence="2">
    <location>
        <begin position="374"/>
        <end position="385"/>
    </location>
</feature>
<dbReference type="PROSITE" id="PS50158">
    <property type="entry name" value="ZF_CCHC"/>
    <property type="match status" value="1"/>
</dbReference>
<dbReference type="Pfam" id="PF14111">
    <property type="entry name" value="DUF4283"/>
    <property type="match status" value="1"/>
</dbReference>
<dbReference type="PANTHER" id="PTHR31286">
    <property type="entry name" value="GLYCINE-RICH CELL WALL STRUCTURAL PROTEIN 1.8-LIKE"/>
    <property type="match status" value="1"/>
</dbReference>
<dbReference type="GO" id="GO:0003676">
    <property type="term" value="F:nucleic acid binding"/>
    <property type="evidence" value="ECO:0007669"/>
    <property type="project" value="InterPro"/>
</dbReference>
<feature type="region of interest" description="Disordered" evidence="2">
    <location>
        <begin position="265"/>
        <end position="342"/>
    </location>
</feature>
<keyword evidence="1" id="KW-0863">Zinc-finger</keyword>
<dbReference type="EMBL" id="JAKUCV010007459">
    <property type="protein sequence ID" value="KAJ4823413.1"/>
    <property type="molecule type" value="Genomic_DNA"/>
</dbReference>
<dbReference type="AlphaFoldDB" id="A0A9Q0F1R7"/>